<dbReference type="OrthoDB" id="2607607at2"/>
<proteinExistence type="predicted"/>
<protein>
    <recommendedName>
        <fullName evidence="3">STAS/SEC14 domain-containing protein</fullName>
    </recommendedName>
</protein>
<organism evidence="1 2">
    <name type="scientific">Paenibacillus borealis</name>
    <dbReference type="NCBI Taxonomy" id="160799"/>
    <lineage>
        <taxon>Bacteria</taxon>
        <taxon>Bacillati</taxon>
        <taxon>Bacillota</taxon>
        <taxon>Bacilli</taxon>
        <taxon>Bacillales</taxon>
        <taxon>Paenibacillaceae</taxon>
        <taxon>Paenibacillus</taxon>
    </lineage>
</organism>
<dbReference type="EMBL" id="CP009285">
    <property type="protein sequence ID" value="AIQ59753.1"/>
    <property type="molecule type" value="Genomic_DNA"/>
</dbReference>
<name>A0A089LKR3_PAEBO</name>
<evidence type="ECO:0000313" key="2">
    <source>
        <dbReference type="Proteomes" id="UP000029518"/>
    </source>
</evidence>
<accession>A0A089LKR3</accession>
<sequence>MSYTMEVNVAKNQVIVRAYGLTEGDVPSYIADFENALKKLKPGFTGVTDVTGSPTVLSPEVAALLAPTGDLAIAAGVGGWVYVADSPVWKMQMKRLFGKFAVHYPTYEEADAYLNGLSNQSVN</sequence>
<dbReference type="AlphaFoldDB" id="A0A089LKR3"/>
<evidence type="ECO:0008006" key="3">
    <source>
        <dbReference type="Google" id="ProtNLM"/>
    </source>
</evidence>
<dbReference type="HOGENOM" id="CLU_2012997_0_0_9"/>
<dbReference type="Proteomes" id="UP000029518">
    <property type="component" value="Chromosome"/>
</dbReference>
<reference evidence="1" key="1">
    <citation type="submission" date="2014-08" db="EMBL/GenBank/DDBJ databases">
        <title>Comparative genomics of the Paenibacillus odorifer group.</title>
        <authorList>
            <person name="den Bakker H.C."/>
            <person name="Tsai Y.-C.Y.-C."/>
            <person name="Martin N."/>
            <person name="Korlach J."/>
            <person name="Wiedmann M."/>
        </authorList>
    </citation>
    <scope>NUCLEOTIDE SEQUENCE [LARGE SCALE GENOMIC DNA]</scope>
    <source>
        <strain evidence="1">DSM 13188</strain>
    </source>
</reference>
<dbReference type="KEGG" id="pbd:PBOR_24485"/>
<keyword evidence="2" id="KW-1185">Reference proteome</keyword>
<gene>
    <name evidence="1" type="ORF">PBOR_24485</name>
</gene>
<dbReference type="RefSeq" id="WP_042215917.1">
    <property type="nucleotide sequence ID" value="NZ_CP009285.1"/>
</dbReference>
<evidence type="ECO:0000313" key="1">
    <source>
        <dbReference type="EMBL" id="AIQ59753.1"/>
    </source>
</evidence>